<dbReference type="AlphaFoldDB" id="A0A212J0P2"/>
<organism evidence="8">
    <name type="scientific">uncultured delta proteobacterium</name>
    <dbReference type="NCBI Taxonomy" id="34034"/>
    <lineage>
        <taxon>Bacteria</taxon>
        <taxon>Deltaproteobacteria</taxon>
        <taxon>environmental samples</taxon>
    </lineage>
</organism>
<sequence length="312" mass="32739">MTRRMTMTPDALKKHLKTEAARVEAFLSGCLGLLPGLPEGLRAAMDYSLLAGGKRLRPVLCLTFAKAFGEKNGQACPSITDAVMPFAAAIECIHTYSLIHDDLPAMDDDDMRRGRPSNHKQFDEATAILAGDALVTDAFAFMASAGTMLPADRVLAAVACMATAAGGPGMVGGQYLDMQYTLAKTATLEQLRGMHAMKTGALITASCLTGAILGGASAAEQQAVAVYGKSFGSAFQIMDDVLDVIGDPALLGKPIGSDAANEKPTYPSLLGLEESRILAREEAEKAIAALPDAGSQTAFLHALARYVVERNS</sequence>
<dbReference type="InterPro" id="IPR008949">
    <property type="entry name" value="Isoprenoid_synthase_dom_sf"/>
</dbReference>
<gene>
    <name evidence="8" type="primary">ispA</name>
    <name evidence="8" type="ORF">KL86DPRO_10416</name>
</gene>
<dbReference type="EMBL" id="FLUQ01000001">
    <property type="protein sequence ID" value="SBV92765.1"/>
    <property type="molecule type" value="Genomic_DNA"/>
</dbReference>
<keyword evidence="5" id="KW-0460">Magnesium</keyword>
<dbReference type="PANTHER" id="PTHR43281">
    <property type="entry name" value="FARNESYL DIPHOSPHATE SYNTHASE"/>
    <property type="match status" value="1"/>
</dbReference>
<dbReference type="GO" id="GO:0016114">
    <property type="term" value="P:terpenoid biosynthetic process"/>
    <property type="evidence" value="ECO:0007669"/>
    <property type="project" value="UniProtKB-ARBA"/>
</dbReference>
<dbReference type="SFLD" id="SFLDG01017">
    <property type="entry name" value="Polyprenyl_Transferase_Like"/>
    <property type="match status" value="1"/>
</dbReference>
<comment type="cofactor">
    <cofactor evidence="1">
        <name>Mg(2+)</name>
        <dbReference type="ChEBI" id="CHEBI:18420"/>
    </cofactor>
</comment>
<dbReference type="PROSITE" id="PS00723">
    <property type="entry name" value="POLYPRENYL_SYNTHASE_1"/>
    <property type="match status" value="1"/>
</dbReference>
<keyword evidence="3 7" id="KW-0808">Transferase</keyword>
<dbReference type="SFLD" id="SFLDS00005">
    <property type="entry name" value="Isoprenoid_Synthase_Type_I"/>
    <property type="match status" value="1"/>
</dbReference>
<evidence type="ECO:0000256" key="7">
    <source>
        <dbReference type="RuleBase" id="RU004466"/>
    </source>
</evidence>
<dbReference type="Gene3D" id="1.10.600.10">
    <property type="entry name" value="Farnesyl Diphosphate Synthase"/>
    <property type="match status" value="1"/>
</dbReference>
<dbReference type="GO" id="GO:0005737">
    <property type="term" value="C:cytoplasm"/>
    <property type="evidence" value="ECO:0007669"/>
    <property type="project" value="UniProtKB-ARBA"/>
</dbReference>
<evidence type="ECO:0000256" key="2">
    <source>
        <dbReference type="ARBA" id="ARBA00006706"/>
    </source>
</evidence>
<accession>A0A212J0P2</accession>
<dbReference type="PANTHER" id="PTHR43281:SF1">
    <property type="entry name" value="FARNESYL DIPHOSPHATE SYNTHASE"/>
    <property type="match status" value="1"/>
</dbReference>
<dbReference type="EC" id="2.5.1.10" evidence="8"/>
<dbReference type="SUPFAM" id="SSF48576">
    <property type="entry name" value="Terpenoid synthases"/>
    <property type="match status" value="1"/>
</dbReference>
<dbReference type="GO" id="GO:0046872">
    <property type="term" value="F:metal ion binding"/>
    <property type="evidence" value="ECO:0007669"/>
    <property type="project" value="UniProtKB-KW"/>
</dbReference>
<dbReference type="Pfam" id="PF00348">
    <property type="entry name" value="polyprenyl_synt"/>
    <property type="match status" value="1"/>
</dbReference>
<keyword evidence="4" id="KW-0479">Metal-binding</keyword>
<dbReference type="PROSITE" id="PS00444">
    <property type="entry name" value="POLYPRENYL_SYNTHASE_2"/>
    <property type="match status" value="1"/>
</dbReference>
<proteinExistence type="inferred from homology"/>
<dbReference type="NCBIfam" id="NF045485">
    <property type="entry name" value="FPPsyn"/>
    <property type="match status" value="1"/>
</dbReference>
<evidence type="ECO:0000256" key="6">
    <source>
        <dbReference type="ARBA" id="ARBA00023229"/>
    </source>
</evidence>
<name>A0A212J0P2_9DELT</name>
<keyword evidence="6" id="KW-0414">Isoprene biosynthesis</keyword>
<evidence type="ECO:0000313" key="8">
    <source>
        <dbReference type="EMBL" id="SBV92765.1"/>
    </source>
</evidence>
<comment type="similarity">
    <text evidence="2 7">Belongs to the FPP/GGPP synthase family.</text>
</comment>
<dbReference type="CDD" id="cd00685">
    <property type="entry name" value="Trans_IPPS_HT"/>
    <property type="match status" value="1"/>
</dbReference>
<protein>
    <submittedName>
        <fullName evidence="8">Geranyltranstransferase</fullName>
        <ecNumber evidence="8">2.5.1.1</ecNumber>
        <ecNumber evidence="8">2.5.1.10</ecNumber>
    </submittedName>
</protein>
<dbReference type="InterPro" id="IPR000092">
    <property type="entry name" value="Polyprenyl_synt"/>
</dbReference>
<dbReference type="EC" id="2.5.1.1" evidence="8"/>
<evidence type="ECO:0000256" key="1">
    <source>
        <dbReference type="ARBA" id="ARBA00001946"/>
    </source>
</evidence>
<dbReference type="InterPro" id="IPR053378">
    <property type="entry name" value="Prenyl_diphosphate_synthase"/>
</dbReference>
<reference evidence="8" key="1">
    <citation type="submission" date="2016-04" db="EMBL/GenBank/DDBJ databases">
        <authorList>
            <person name="Evans L.H."/>
            <person name="Alamgir A."/>
            <person name="Owens N."/>
            <person name="Weber N.D."/>
            <person name="Virtaneva K."/>
            <person name="Barbian K."/>
            <person name="Babar A."/>
            <person name="Rosenke K."/>
        </authorList>
    </citation>
    <scope>NUCLEOTIDE SEQUENCE</scope>
    <source>
        <strain evidence="8">86</strain>
    </source>
</reference>
<evidence type="ECO:0000256" key="4">
    <source>
        <dbReference type="ARBA" id="ARBA00022723"/>
    </source>
</evidence>
<dbReference type="FunFam" id="1.10.600.10:FF:000001">
    <property type="entry name" value="Geranylgeranyl diphosphate synthase"/>
    <property type="match status" value="1"/>
</dbReference>
<dbReference type="GO" id="GO:0004161">
    <property type="term" value="F:dimethylallyltranstransferase activity"/>
    <property type="evidence" value="ECO:0007669"/>
    <property type="project" value="UniProtKB-EC"/>
</dbReference>
<evidence type="ECO:0000256" key="5">
    <source>
        <dbReference type="ARBA" id="ARBA00022842"/>
    </source>
</evidence>
<dbReference type="InterPro" id="IPR033749">
    <property type="entry name" value="Polyprenyl_synt_CS"/>
</dbReference>
<evidence type="ECO:0000256" key="3">
    <source>
        <dbReference type="ARBA" id="ARBA00022679"/>
    </source>
</evidence>
<dbReference type="GO" id="GO:0004337">
    <property type="term" value="F:(2E,6E)-farnesyl diphosphate synthase activity"/>
    <property type="evidence" value="ECO:0007669"/>
    <property type="project" value="UniProtKB-EC"/>
</dbReference>